<dbReference type="InterPro" id="IPR000157">
    <property type="entry name" value="TIR_dom"/>
</dbReference>
<comment type="caution">
    <text evidence="3">The sequence shown here is derived from an EMBL/GenBank/DDBJ whole genome shotgun (WGS) entry which is preliminary data.</text>
</comment>
<keyword evidence="1" id="KW-0520">NAD</keyword>
<dbReference type="PANTHER" id="PTHR32009:SF159">
    <property type="entry name" value="TIR DOMAIN-CONTAINING PROTEIN"/>
    <property type="match status" value="1"/>
</dbReference>
<dbReference type="PROSITE" id="PS50104">
    <property type="entry name" value="TIR"/>
    <property type="match status" value="1"/>
</dbReference>
<dbReference type="Pfam" id="PF01582">
    <property type="entry name" value="TIR"/>
    <property type="match status" value="1"/>
</dbReference>
<keyword evidence="4" id="KW-1185">Reference proteome</keyword>
<dbReference type="EMBL" id="JBEDUW010000001">
    <property type="protein sequence ID" value="KAK9950455.1"/>
    <property type="molecule type" value="Genomic_DNA"/>
</dbReference>
<sequence>MASSSSSSYAIKPEQSYLHAALQREKIETYMDDKKLERGDEITPALLKAIEESKIAVIIFSENYANSTWCLDELVHILECKQRHGQCVLPIFYEIDPSHVRNQKGSYATAIAQLEQRFTDQMDKILNWRTALGEAAKLAGLDSRNIR</sequence>
<organism evidence="3 4">
    <name type="scientific">Rubus argutus</name>
    <name type="common">Southern blackberry</name>
    <dbReference type="NCBI Taxonomy" id="59490"/>
    <lineage>
        <taxon>Eukaryota</taxon>
        <taxon>Viridiplantae</taxon>
        <taxon>Streptophyta</taxon>
        <taxon>Embryophyta</taxon>
        <taxon>Tracheophyta</taxon>
        <taxon>Spermatophyta</taxon>
        <taxon>Magnoliopsida</taxon>
        <taxon>eudicotyledons</taxon>
        <taxon>Gunneridae</taxon>
        <taxon>Pentapetalae</taxon>
        <taxon>rosids</taxon>
        <taxon>fabids</taxon>
        <taxon>Rosales</taxon>
        <taxon>Rosaceae</taxon>
        <taxon>Rosoideae</taxon>
        <taxon>Rosoideae incertae sedis</taxon>
        <taxon>Rubus</taxon>
    </lineage>
</organism>
<dbReference type="GO" id="GO:0007165">
    <property type="term" value="P:signal transduction"/>
    <property type="evidence" value="ECO:0007669"/>
    <property type="project" value="InterPro"/>
</dbReference>
<evidence type="ECO:0000313" key="3">
    <source>
        <dbReference type="EMBL" id="KAK9950455.1"/>
    </source>
</evidence>
<dbReference type="FunFam" id="3.40.50.10140:FF:000007">
    <property type="entry name" value="Disease resistance protein (TIR-NBS-LRR class)"/>
    <property type="match status" value="1"/>
</dbReference>
<feature type="domain" description="TIR" evidence="2">
    <location>
        <begin position="1"/>
        <end position="147"/>
    </location>
</feature>
<evidence type="ECO:0000256" key="1">
    <source>
        <dbReference type="ARBA" id="ARBA00023027"/>
    </source>
</evidence>
<dbReference type="SUPFAM" id="SSF52200">
    <property type="entry name" value="Toll/Interleukin receptor TIR domain"/>
    <property type="match status" value="1"/>
</dbReference>
<dbReference type="AlphaFoldDB" id="A0AAW1YPM7"/>
<dbReference type="Proteomes" id="UP001457282">
    <property type="component" value="Unassembled WGS sequence"/>
</dbReference>
<dbReference type="SMART" id="SM00255">
    <property type="entry name" value="TIR"/>
    <property type="match status" value="1"/>
</dbReference>
<protein>
    <recommendedName>
        <fullName evidence="2">TIR domain-containing protein</fullName>
    </recommendedName>
</protein>
<proteinExistence type="predicted"/>
<reference evidence="3 4" key="1">
    <citation type="journal article" date="2023" name="G3 (Bethesda)">
        <title>A chromosome-length genome assembly and annotation of blackberry (Rubus argutus, cv. 'Hillquist').</title>
        <authorList>
            <person name="Bruna T."/>
            <person name="Aryal R."/>
            <person name="Dudchenko O."/>
            <person name="Sargent D.J."/>
            <person name="Mead D."/>
            <person name="Buti M."/>
            <person name="Cavallini A."/>
            <person name="Hytonen T."/>
            <person name="Andres J."/>
            <person name="Pham M."/>
            <person name="Weisz D."/>
            <person name="Mascagni F."/>
            <person name="Usai G."/>
            <person name="Natali L."/>
            <person name="Bassil N."/>
            <person name="Fernandez G.E."/>
            <person name="Lomsadze A."/>
            <person name="Armour M."/>
            <person name="Olukolu B."/>
            <person name="Poorten T."/>
            <person name="Britton C."/>
            <person name="Davik J."/>
            <person name="Ashrafi H."/>
            <person name="Aiden E.L."/>
            <person name="Borodovsky M."/>
            <person name="Worthington M."/>
        </authorList>
    </citation>
    <scope>NUCLEOTIDE SEQUENCE [LARGE SCALE GENOMIC DNA]</scope>
    <source>
        <strain evidence="3">PI 553951</strain>
    </source>
</reference>
<evidence type="ECO:0000313" key="4">
    <source>
        <dbReference type="Proteomes" id="UP001457282"/>
    </source>
</evidence>
<evidence type="ECO:0000259" key="2">
    <source>
        <dbReference type="PROSITE" id="PS50104"/>
    </source>
</evidence>
<gene>
    <name evidence="3" type="ORF">M0R45_005946</name>
</gene>
<dbReference type="InterPro" id="IPR035897">
    <property type="entry name" value="Toll_tir_struct_dom_sf"/>
</dbReference>
<dbReference type="PANTHER" id="PTHR32009">
    <property type="entry name" value="TMV RESISTANCE PROTEIN N-LIKE"/>
    <property type="match status" value="1"/>
</dbReference>
<name>A0AAW1YPM7_RUBAR</name>
<accession>A0AAW1YPM7</accession>
<dbReference type="Gene3D" id="3.40.50.10140">
    <property type="entry name" value="Toll/interleukin-1 receptor homology (TIR) domain"/>
    <property type="match status" value="1"/>
</dbReference>